<dbReference type="STRING" id="479431.Namu_3866"/>
<dbReference type="eggNOG" id="COG2175">
    <property type="taxonomic scope" value="Bacteria"/>
</dbReference>
<dbReference type="Gene3D" id="3.60.130.10">
    <property type="entry name" value="Clavaminate synthase-like"/>
    <property type="match status" value="1"/>
</dbReference>
<evidence type="ECO:0000256" key="4">
    <source>
        <dbReference type="ARBA" id="ARBA00023194"/>
    </source>
</evidence>
<dbReference type="GO" id="GO:0051213">
    <property type="term" value="F:dioxygenase activity"/>
    <property type="evidence" value="ECO:0007669"/>
    <property type="project" value="UniProtKB-KW"/>
</dbReference>
<keyword evidence="2" id="KW-0560">Oxidoreductase</keyword>
<comment type="cofactor">
    <cofactor evidence="1">
        <name>Fe(2+)</name>
        <dbReference type="ChEBI" id="CHEBI:29033"/>
    </cofactor>
</comment>
<dbReference type="Pfam" id="PF02668">
    <property type="entry name" value="TauD"/>
    <property type="match status" value="1"/>
</dbReference>
<evidence type="ECO:0000256" key="1">
    <source>
        <dbReference type="ARBA" id="ARBA00001954"/>
    </source>
</evidence>
<dbReference type="InParanoid" id="C8XGT0"/>
<protein>
    <submittedName>
        <fullName evidence="7">Taurine catabolism dioxygenase TauD/TfdA</fullName>
    </submittedName>
</protein>
<evidence type="ECO:0000313" key="7">
    <source>
        <dbReference type="EMBL" id="ACV80161.1"/>
    </source>
</evidence>
<gene>
    <name evidence="7" type="ordered locus">Namu_3866</name>
</gene>
<keyword evidence="4" id="KW-0045">Antibiotic biosynthesis</keyword>
<keyword evidence="8" id="KW-1185">Reference proteome</keyword>
<keyword evidence="3" id="KW-0408">Iron</keyword>
<evidence type="ECO:0000313" key="8">
    <source>
        <dbReference type="Proteomes" id="UP000002218"/>
    </source>
</evidence>
<keyword evidence="7" id="KW-0223">Dioxygenase</keyword>
<proteinExistence type="predicted"/>
<reference evidence="8" key="1">
    <citation type="submission" date="2009-09" db="EMBL/GenBank/DDBJ databases">
        <title>The complete genome of Nakamurella multipartita DSM 44233.</title>
        <authorList>
            <consortium name="US DOE Joint Genome Institute (JGI-PGF)"/>
            <person name="Lucas S."/>
            <person name="Copeland A."/>
            <person name="Lapidus A."/>
            <person name="Glavina del Rio T."/>
            <person name="Dalin E."/>
            <person name="Tice H."/>
            <person name="Bruce D."/>
            <person name="Goodwin L."/>
            <person name="Pitluck S."/>
            <person name="Kyrpides N."/>
            <person name="Mavromatis K."/>
            <person name="Ivanova N."/>
            <person name="Ovchinnikova G."/>
            <person name="Sims D."/>
            <person name="Meincke L."/>
            <person name="Brettin T."/>
            <person name="Detter J.C."/>
            <person name="Han C."/>
            <person name="Larimer F."/>
            <person name="Land M."/>
            <person name="Hauser L."/>
            <person name="Markowitz V."/>
            <person name="Cheng J.-F."/>
            <person name="Hugenholtz P."/>
            <person name="Woyke T."/>
            <person name="Wu D."/>
            <person name="Klenk H.-P."/>
            <person name="Eisen J.A."/>
        </authorList>
    </citation>
    <scope>NUCLEOTIDE SEQUENCE [LARGE SCALE GENOMIC DNA]</scope>
    <source>
        <strain evidence="8">ATCC 700099 / DSM 44233 / CIP 104796 / JCM 9543 / NBRC 105858 / Y-104</strain>
    </source>
</reference>
<feature type="domain" description="TauD/TfdA-like" evidence="6">
    <location>
        <begin position="50"/>
        <end position="329"/>
    </location>
</feature>
<name>C8XGT0_NAKMY</name>
<dbReference type="InterPro" id="IPR050411">
    <property type="entry name" value="AlphaKG_dependent_hydroxylases"/>
</dbReference>
<evidence type="ECO:0000256" key="5">
    <source>
        <dbReference type="SAM" id="MobiDB-lite"/>
    </source>
</evidence>
<dbReference type="HOGENOM" id="CLU_044153_0_0_11"/>
<dbReference type="GO" id="GO:0017000">
    <property type="term" value="P:antibiotic biosynthetic process"/>
    <property type="evidence" value="ECO:0007669"/>
    <property type="project" value="UniProtKB-KW"/>
</dbReference>
<dbReference type="InterPro" id="IPR042098">
    <property type="entry name" value="TauD-like_sf"/>
</dbReference>
<dbReference type="PANTHER" id="PTHR10696:SF56">
    <property type="entry name" value="TAUD_TFDA-LIKE DOMAIN-CONTAINING PROTEIN"/>
    <property type="match status" value="1"/>
</dbReference>
<dbReference type="InterPro" id="IPR003819">
    <property type="entry name" value="TauD/TfdA-like"/>
</dbReference>
<evidence type="ECO:0000259" key="6">
    <source>
        <dbReference type="Pfam" id="PF02668"/>
    </source>
</evidence>
<dbReference type="SUPFAM" id="SSF51197">
    <property type="entry name" value="Clavaminate synthase-like"/>
    <property type="match status" value="1"/>
</dbReference>
<evidence type="ECO:0000256" key="3">
    <source>
        <dbReference type="ARBA" id="ARBA00023004"/>
    </source>
</evidence>
<feature type="region of interest" description="Disordered" evidence="5">
    <location>
        <begin position="1"/>
        <end position="37"/>
    </location>
</feature>
<evidence type="ECO:0000256" key="2">
    <source>
        <dbReference type="ARBA" id="ARBA00023002"/>
    </source>
</evidence>
<dbReference type="KEGG" id="nml:Namu_3866"/>
<feature type="compositionally biased region" description="Low complexity" evidence="5">
    <location>
        <begin position="1"/>
        <end position="33"/>
    </location>
</feature>
<organism evidence="7 8">
    <name type="scientific">Nakamurella multipartita (strain ATCC 700099 / DSM 44233 / CIP 104796 / JCM 9543 / NBRC 105858 / Y-104)</name>
    <name type="common">Microsphaera multipartita</name>
    <dbReference type="NCBI Taxonomy" id="479431"/>
    <lineage>
        <taxon>Bacteria</taxon>
        <taxon>Bacillati</taxon>
        <taxon>Actinomycetota</taxon>
        <taxon>Actinomycetes</taxon>
        <taxon>Nakamurellales</taxon>
        <taxon>Nakamurellaceae</taxon>
        <taxon>Nakamurella</taxon>
    </lineage>
</organism>
<dbReference type="PANTHER" id="PTHR10696">
    <property type="entry name" value="GAMMA-BUTYROBETAINE HYDROXYLASE-RELATED"/>
    <property type="match status" value="1"/>
</dbReference>
<sequence length="337" mass="37384">MTIMSTNPHASAHSSANSRATGAAEPGAAGPLPLVVTNDEPGLGVVDRIRRDREELRGALVQHGAMLLRGFDIGGVDGFDAVVRSLSGAPLEYTERSSPRSTIKGQVYTSTDYPPSEEIFLHNENSYQQAWPLKLYFHCLQPPATQGATPLADIRQVLRMIDPAVVEEFRARKWMVVRNFNGMFGVSWQQVFGTDDRAAVERYCADHGISCEWRPGGSLRTRAVRDAIHRHPVTGTEVWFNHATFFHVSTLTPEVRDGLLDLFDPQDLPSNTYFGDGGEIPADVMDHLRACYRAAWVRFDWQFDDVLVVDNMTAAHAREPYTGARTIAVAMAEPYPA</sequence>
<dbReference type="AlphaFoldDB" id="C8XGT0"/>
<accession>C8XGT0</accession>
<dbReference type="EMBL" id="CP001737">
    <property type="protein sequence ID" value="ACV80161.1"/>
    <property type="molecule type" value="Genomic_DNA"/>
</dbReference>
<dbReference type="Proteomes" id="UP000002218">
    <property type="component" value="Chromosome"/>
</dbReference>
<reference evidence="7 8" key="2">
    <citation type="journal article" date="2010" name="Stand. Genomic Sci.">
        <title>Complete genome sequence of Nakamurella multipartita type strain (Y-104).</title>
        <authorList>
            <person name="Tice H."/>
            <person name="Mayilraj S."/>
            <person name="Sims D."/>
            <person name="Lapidus A."/>
            <person name="Nolan M."/>
            <person name="Lucas S."/>
            <person name="Glavina Del Rio T."/>
            <person name="Copeland A."/>
            <person name="Cheng J.F."/>
            <person name="Meincke L."/>
            <person name="Bruce D."/>
            <person name="Goodwin L."/>
            <person name="Pitluck S."/>
            <person name="Ivanova N."/>
            <person name="Mavromatis K."/>
            <person name="Ovchinnikova G."/>
            <person name="Pati A."/>
            <person name="Chen A."/>
            <person name="Palaniappan K."/>
            <person name="Land M."/>
            <person name="Hauser L."/>
            <person name="Chang Y.J."/>
            <person name="Jeffries C.D."/>
            <person name="Detter J.C."/>
            <person name="Brettin T."/>
            <person name="Rohde M."/>
            <person name="Goker M."/>
            <person name="Bristow J."/>
            <person name="Eisen J.A."/>
            <person name="Markowitz V."/>
            <person name="Hugenholtz P."/>
            <person name="Kyrpides N.C."/>
            <person name="Klenk H.P."/>
            <person name="Chen F."/>
        </authorList>
    </citation>
    <scope>NUCLEOTIDE SEQUENCE [LARGE SCALE GENOMIC DNA]</scope>
    <source>
        <strain evidence="8">ATCC 700099 / DSM 44233 / CIP 104796 / JCM 9543 / NBRC 105858 / Y-104</strain>
    </source>
</reference>